<dbReference type="GO" id="GO:0003677">
    <property type="term" value="F:DNA binding"/>
    <property type="evidence" value="ECO:0007669"/>
    <property type="project" value="UniProtKB-KW"/>
</dbReference>
<keyword evidence="2" id="KW-0238">DNA-binding</keyword>
<dbReference type="AlphaFoldDB" id="A0A4Q1RIN4"/>
<name>A0A4Q1RIN4_9FIRM</name>
<dbReference type="EMBL" id="SDKC01000001">
    <property type="protein sequence ID" value="RXS75532.1"/>
    <property type="molecule type" value="Genomic_DNA"/>
</dbReference>
<dbReference type="InterPro" id="IPR000524">
    <property type="entry name" value="Tscrpt_reg_HTH_GntR"/>
</dbReference>
<sequence length="129" mass="14543">MIIKINTLSQIPLYLQLRNQIVKGIGKGELTEGESLPTVRQMAADLGINTMTVSKAYQLLKNEGFLYTDRRLGSIVHIPENEEPSSLFQEKLEDELELLSAEARIRGMNLEDFLSLCSKVFVEMEVAVE</sequence>
<keyword evidence="3" id="KW-0804">Transcription</keyword>
<dbReference type="InterPro" id="IPR036388">
    <property type="entry name" value="WH-like_DNA-bd_sf"/>
</dbReference>
<comment type="caution">
    <text evidence="5">The sequence shown here is derived from an EMBL/GenBank/DDBJ whole genome shotgun (WGS) entry which is preliminary data.</text>
</comment>
<keyword evidence="6" id="KW-1185">Reference proteome</keyword>
<evidence type="ECO:0000256" key="2">
    <source>
        <dbReference type="ARBA" id="ARBA00023125"/>
    </source>
</evidence>
<gene>
    <name evidence="5" type="ORF">ETP43_10105</name>
</gene>
<protein>
    <submittedName>
        <fullName evidence="5">GntR family transcriptional regulator</fullName>
    </submittedName>
</protein>
<proteinExistence type="predicted"/>
<dbReference type="Gene3D" id="1.10.10.10">
    <property type="entry name" value="Winged helix-like DNA-binding domain superfamily/Winged helix DNA-binding domain"/>
    <property type="match status" value="1"/>
</dbReference>
<feature type="domain" description="HTH gntR-type" evidence="4">
    <location>
        <begin position="11"/>
        <end position="79"/>
    </location>
</feature>
<dbReference type="PROSITE" id="PS50949">
    <property type="entry name" value="HTH_GNTR"/>
    <property type="match status" value="1"/>
</dbReference>
<evidence type="ECO:0000259" key="4">
    <source>
        <dbReference type="PROSITE" id="PS50949"/>
    </source>
</evidence>
<evidence type="ECO:0000256" key="3">
    <source>
        <dbReference type="ARBA" id="ARBA00023163"/>
    </source>
</evidence>
<reference evidence="5 6" key="1">
    <citation type="submission" date="2019-01" db="EMBL/GenBank/DDBJ databases">
        <title>Blautia sp. nov. KGMB01111 isolated human feces.</title>
        <authorList>
            <person name="Park J.-E."/>
            <person name="Kim J.-S."/>
            <person name="Park S.-H."/>
        </authorList>
    </citation>
    <scope>NUCLEOTIDE SEQUENCE [LARGE SCALE GENOMIC DNA]</scope>
    <source>
        <strain evidence="5 6">KGMB01111</strain>
    </source>
</reference>
<organism evidence="5 6">
    <name type="scientific">Blautia faecicola</name>
    <dbReference type="NCBI Taxonomy" id="2509240"/>
    <lineage>
        <taxon>Bacteria</taxon>
        <taxon>Bacillati</taxon>
        <taxon>Bacillota</taxon>
        <taxon>Clostridia</taxon>
        <taxon>Lachnospirales</taxon>
        <taxon>Lachnospiraceae</taxon>
        <taxon>Blautia</taxon>
    </lineage>
</organism>
<evidence type="ECO:0000256" key="1">
    <source>
        <dbReference type="ARBA" id="ARBA00023015"/>
    </source>
</evidence>
<accession>A0A4Q1RIN4</accession>
<dbReference type="GO" id="GO:0003700">
    <property type="term" value="F:DNA-binding transcription factor activity"/>
    <property type="evidence" value="ECO:0007669"/>
    <property type="project" value="InterPro"/>
</dbReference>
<dbReference type="InterPro" id="IPR036390">
    <property type="entry name" value="WH_DNA-bd_sf"/>
</dbReference>
<evidence type="ECO:0000313" key="6">
    <source>
        <dbReference type="Proteomes" id="UP000290106"/>
    </source>
</evidence>
<evidence type="ECO:0000313" key="5">
    <source>
        <dbReference type="EMBL" id="RXS75532.1"/>
    </source>
</evidence>
<dbReference type="Pfam" id="PF00392">
    <property type="entry name" value="GntR"/>
    <property type="match status" value="1"/>
</dbReference>
<dbReference type="OrthoDB" id="9802328at2"/>
<dbReference type="PANTHER" id="PTHR38445">
    <property type="entry name" value="HTH-TYPE TRANSCRIPTIONAL REPRESSOR YTRA"/>
    <property type="match status" value="1"/>
</dbReference>
<dbReference type="SUPFAM" id="SSF46785">
    <property type="entry name" value="Winged helix' DNA-binding domain"/>
    <property type="match status" value="1"/>
</dbReference>
<dbReference type="RefSeq" id="WP_022398528.1">
    <property type="nucleotide sequence ID" value="NZ_DAWBJR010000016.1"/>
</dbReference>
<keyword evidence="1" id="KW-0805">Transcription regulation</keyword>
<dbReference type="SMART" id="SM00345">
    <property type="entry name" value="HTH_GNTR"/>
    <property type="match status" value="1"/>
</dbReference>
<dbReference type="Proteomes" id="UP000290106">
    <property type="component" value="Unassembled WGS sequence"/>
</dbReference>
<dbReference type="CDD" id="cd07377">
    <property type="entry name" value="WHTH_GntR"/>
    <property type="match status" value="1"/>
</dbReference>
<dbReference type="PANTHER" id="PTHR38445:SF12">
    <property type="entry name" value="GNTR-FAMILY TRANSCRIPTIONAL REGULATOR"/>
    <property type="match status" value="1"/>
</dbReference>